<organism evidence="2 3">
    <name type="scientific">Photobacterium pectinilyticum</name>
    <dbReference type="NCBI Taxonomy" id="2906793"/>
    <lineage>
        <taxon>Bacteria</taxon>
        <taxon>Pseudomonadati</taxon>
        <taxon>Pseudomonadota</taxon>
        <taxon>Gammaproteobacteria</taxon>
        <taxon>Vibrionales</taxon>
        <taxon>Vibrionaceae</taxon>
        <taxon>Photobacterium</taxon>
    </lineage>
</organism>
<comment type="caution">
    <text evidence="2">The sequence shown here is derived from an EMBL/GenBank/DDBJ whole genome shotgun (WGS) entry which is preliminary data.</text>
</comment>
<dbReference type="PROSITE" id="PS51186">
    <property type="entry name" value="GNAT"/>
    <property type="match status" value="1"/>
</dbReference>
<gene>
    <name evidence="2" type="ORF">NHN17_16760</name>
</gene>
<protein>
    <submittedName>
        <fullName evidence="2">GNAT family N-acetyltransferase</fullName>
    </submittedName>
</protein>
<keyword evidence="3" id="KW-1185">Reference proteome</keyword>
<dbReference type="InterPro" id="IPR016181">
    <property type="entry name" value="Acyl_CoA_acyltransferase"/>
</dbReference>
<proteinExistence type="predicted"/>
<accession>A0ABT1N4Q0</accession>
<dbReference type="Proteomes" id="UP001524460">
    <property type="component" value="Unassembled WGS sequence"/>
</dbReference>
<dbReference type="SUPFAM" id="SSF55729">
    <property type="entry name" value="Acyl-CoA N-acyltransferases (Nat)"/>
    <property type="match status" value="1"/>
</dbReference>
<evidence type="ECO:0000259" key="1">
    <source>
        <dbReference type="PROSITE" id="PS51186"/>
    </source>
</evidence>
<dbReference type="EMBL" id="JANEYT010000043">
    <property type="protein sequence ID" value="MCQ1059701.1"/>
    <property type="molecule type" value="Genomic_DNA"/>
</dbReference>
<dbReference type="InterPro" id="IPR000182">
    <property type="entry name" value="GNAT_dom"/>
</dbReference>
<evidence type="ECO:0000313" key="3">
    <source>
        <dbReference type="Proteomes" id="UP001524460"/>
    </source>
</evidence>
<name>A0ABT1N4Q0_9GAMM</name>
<feature type="domain" description="N-acetyltransferase" evidence="1">
    <location>
        <begin position="1"/>
        <end position="115"/>
    </location>
</feature>
<dbReference type="CDD" id="cd04301">
    <property type="entry name" value="NAT_SF"/>
    <property type="match status" value="1"/>
</dbReference>
<sequence length="115" mass="12960">MYVAVENENLLGFICIYLDQDSELGTLIENLHVDKEMKGKGIGKALLKHATRIMQEEASHSGAYLEVLKQNISAKHFYDYMGGKPILCQQWQAPEGSLVDELVYGWTSTALILER</sequence>
<dbReference type="Gene3D" id="3.40.630.30">
    <property type="match status" value="1"/>
</dbReference>
<dbReference type="Pfam" id="PF00583">
    <property type="entry name" value="Acetyltransf_1"/>
    <property type="match status" value="1"/>
</dbReference>
<reference evidence="2 3" key="1">
    <citation type="submission" date="2022-07" db="EMBL/GenBank/DDBJ databases">
        <title>Photobacterium pectinilyticum sp. nov., a marine bacterium isolated from surface seawater of Qingdao offshore.</title>
        <authorList>
            <person name="Wang X."/>
        </authorList>
    </citation>
    <scope>NUCLEOTIDE SEQUENCE [LARGE SCALE GENOMIC DNA]</scope>
    <source>
        <strain evidence="2 3">ZSDE20</strain>
    </source>
</reference>
<evidence type="ECO:0000313" key="2">
    <source>
        <dbReference type="EMBL" id="MCQ1059701.1"/>
    </source>
</evidence>